<name>A0ABP1G7J5_9CHLO</name>
<feature type="domain" description="Peptidase M14" evidence="7">
    <location>
        <begin position="63"/>
        <end position="341"/>
    </location>
</feature>
<keyword evidence="2" id="KW-0325">Glycoprotein</keyword>
<dbReference type="CDD" id="cd11308">
    <property type="entry name" value="Peptidase_M14NE-CP-C_like"/>
    <property type="match status" value="1"/>
</dbReference>
<feature type="region of interest" description="Disordered" evidence="4">
    <location>
        <begin position="498"/>
        <end position="518"/>
    </location>
</feature>
<feature type="transmembrane region" description="Helical" evidence="5">
    <location>
        <begin position="471"/>
        <end position="491"/>
    </location>
</feature>
<dbReference type="SUPFAM" id="SSF49464">
    <property type="entry name" value="Carboxypeptidase regulatory domain-like"/>
    <property type="match status" value="1"/>
</dbReference>
<dbReference type="InterPro" id="IPR000834">
    <property type="entry name" value="Peptidase_M14"/>
</dbReference>
<keyword evidence="6" id="KW-0732">Signal</keyword>
<comment type="similarity">
    <text evidence="1 3">Belongs to the peptidase M14 family.</text>
</comment>
<evidence type="ECO:0000256" key="2">
    <source>
        <dbReference type="ARBA" id="ARBA00023180"/>
    </source>
</evidence>
<dbReference type="InterPro" id="IPR008969">
    <property type="entry name" value="CarboxyPept-like_regulatory"/>
</dbReference>
<dbReference type="PROSITE" id="PS52035">
    <property type="entry name" value="PEPTIDASE_M14"/>
    <property type="match status" value="1"/>
</dbReference>
<dbReference type="InterPro" id="IPR050753">
    <property type="entry name" value="Peptidase_M14_domain"/>
</dbReference>
<reference evidence="8 9" key="1">
    <citation type="submission" date="2024-06" db="EMBL/GenBank/DDBJ databases">
        <authorList>
            <person name="Kraege A."/>
            <person name="Thomma B."/>
        </authorList>
    </citation>
    <scope>NUCLEOTIDE SEQUENCE [LARGE SCALE GENOMIC DNA]</scope>
</reference>
<dbReference type="Gene3D" id="3.40.630.10">
    <property type="entry name" value="Zn peptidases"/>
    <property type="match status" value="1"/>
</dbReference>
<feature type="compositionally biased region" description="Basic and acidic residues" evidence="4">
    <location>
        <begin position="186"/>
        <end position="199"/>
    </location>
</feature>
<organism evidence="8 9">
    <name type="scientific">Coccomyxa viridis</name>
    <dbReference type="NCBI Taxonomy" id="1274662"/>
    <lineage>
        <taxon>Eukaryota</taxon>
        <taxon>Viridiplantae</taxon>
        <taxon>Chlorophyta</taxon>
        <taxon>core chlorophytes</taxon>
        <taxon>Trebouxiophyceae</taxon>
        <taxon>Trebouxiophyceae incertae sedis</taxon>
        <taxon>Coccomyxaceae</taxon>
        <taxon>Coccomyxa</taxon>
    </lineage>
</organism>
<gene>
    <name evidence="8" type="primary">g9589</name>
    <name evidence="8" type="ORF">VP750_LOCUS8642</name>
</gene>
<feature type="region of interest" description="Disordered" evidence="4">
    <location>
        <begin position="186"/>
        <end position="206"/>
    </location>
</feature>
<evidence type="ECO:0000256" key="4">
    <source>
        <dbReference type="SAM" id="MobiDB-lite"/>
    </source>
</evidence>
<evidence type="ECO:0000256" key="6">
    <source>
        <dbReference type="SAM" id="SignalP"/>
    </source>
</evidence>
<protein>
    <submittedName>
        <fullName evidence="8">G9589 protein</fullName>
    </submittedName>
</protein>
<evidence type="ECO:0000313" key="9">
    <source>
        <dbReference type="Proteomes" id="UP001497392"/>
    </source>
</evidence>
<feature type="chain" id="PRO_5047043203" evidence="6">
    <location>
        <begin position="21"/>
        <end position="518"/>
    </location>
</feature>
<evidence type="ECO:0000313" key="8">
    <source>
        <dbReference type="EMBL" id="CAL5226736.1"/>
    </source>
</evidence>
<keyword evidence="5" id="KW-0472">Membrane</keyword>
<dbReference type="PRINTS" id="PR00765">
    <property type="entry name" value="CRBOXYPTASEA"/>
</dbReference>
<keyword evidence="9" id="KW-1185">Reference proteome</keyword>
<dbReference type="SUPFAM" id="SSF53187">
    <property type="entry name" value="Zn-dependent exopeptidases"/>
    <property type="match status" value="1"/>
</dbReference>
<dbReference type="Gene3D" id="2.60.40.1120">
    <property type="entry name" value="Carboxypeptidase-like, regulatory domain"/>
    <property type="match status" value="1"/>
</dbReference>
<keyword evidence="5" id="KW-1133">Transmembrane helix</keyword>
<evidence type="ECO:0000256" key="3">
    <source>
        <dbReference type="PROSITE-ProRule" id="PRU01379"/>
    </source>
</evidence>
<comment type="caution">
    <text evidence="8">The sequence shown here is derived from an EMBL/GenBank/DDBJ whole genome shotgun (WGS) entry which is preliminary data.</text>
</comment>
<accession>A0ABP1G7J5</accession>
<dbReference type="EMBL" id="CAXHTA020000016">
    <property type="protein sequence ID" value="CAL5226736.1"/>
    <property type="molecule type" value="Genomic_DNA"/>
</dbReference>
<dbReference type="PANTHER" id="PTHR11532:SF57">
    <property type="entry name" value="CARBOXYPEPTIDASE D, B"/>
    <property type="match status" value="1"/>
</dbReference>
<evidence type="ECO:0000259" key="7">
    <source>
        <dbReference type="PROSITE" id="PS52035"/>
    </source>
</evidence>
<keyword evidence="5" id="KW-0812">Transmembrane</keyword>
<proteinExistence type="inferred from homology"/>
<dbReference type="Pfam" id="PF00246">
    <property type="entry name" value="Peptidase_M14"/>
    <property type="match status" value="1"/>
</dbReference>
<evidence type="ECO:0000256" key="1">
    <source>
        <dbReference type="ARBA" id="ARBA00005988"/>
    </source>
</evidence>
<feature type="signal peptide" evidence="6">
    <location>
        <begin position="1"/>
        <end position="20"/>
    </location>
</feature>
<dbReference type="Proteomes" id="UP001497392">
    <property type="component" value="Unassembled WGS sequence"/>
</dbReference>
<dbReference type="PANTHER" id="PTHR11532">
    <property type="entry name" value="PROTEASE M14 CARBOXYPEPTIDASE"/>
    <property type="match status" value="1"/>
</dbReference>
<feature type="active site" description="Proton donor/acceptor" evidence="3">
    <location>
        <position position="311"/>
    </location>
</feature>
<dbReference type="SMART" id="SM00631">
    <property type="entry name" value="Zn_pept"/>
    <property type="match status" value="1"/>
</dbReference>
<evidence type="ECO:0000256" key="5">
    <source>
        <dbReference type="SAM" id="Phobius"/>
    </source>
</evidence>
<sequence length="518" mass="57178">MLPNVTAPQAGLLLICGVLAAFTATAQDASLPDASSDPFLVHNTPHHPHGSSRSRHLQAALSAYLNNTELAEHMHDFARRCSKIARVFSIGKSAEGRDLWALEIASSPGLEQAKPRAKYVANMHGDEPSGRQLLLALAEWLCDHRETDERARNIVEGMHLFLLPTMNPDGFDRHQRGNIKQVDLNRDFPDPIERGKTGVEEPSGAEQPETLALMRWIREGRFVVSASLHEGAIVANYPWDGTEDRQTHYSESPDDKAFIHLARVYAEAHATMSGSAEFPGGITNGAHWYPLWGGMQDWNYLAGQCMELTLELSQHKWPQPELLPQIFEDNLPALLAYPMAGAYGGVWGFVRERQKPSRQLRDSKSSAAEGRPLGAMIHVLGINHSISASAVFGDFYRPLAPGRYNVTFYMKGFANETVTVDVPEDGTGRKLEVFLMPLETGFTNWGLARKFGPLNSMRPADDSSQAPTTRLIQSAVFLVVGLGVLLLLRAVHRRFSGRRREGSGGSAQNPARRSPLKP</sequence>